<accession>A0A6N8JIT7</accession>
<name>A0A6N8JIT7_9BACT</name>
<dbReference type="RefSeq" id="WP_157303671.1">
    <property type="nucleotide sequence ID" value="NZ_BAAAZB010000005.1"/>
</dbReference>
<keyword evidence="2" id="KW-1185">Reference proteome</keyword>
<evidence type="ECO:0000313" key="1">
    <source>
        <dbReference type="EMBL" id="MVT44884.1"/>
    </source>
</evidence>
<dbReference type="InterPro" id="IPR046038">
    <property type="entry name" value="DUF5996"/>
</dbReference>
<proteinExistence type="predicted"/>
<evidence type="ECO:0000313" key="2">
    <source>
        <dbReference type="Proteomes" id="UP000468388"/>
    </source>
</evidence>
<sequence length="327" mass="37697">MDKTALQQTQWPVLDYNSWKDTLATVHLWTQIIGKVRLRKMPWLNHSWHVTLYVNPYGLGTGSIPYENGIFQIDFDFIHHQLVIVTSNGKRETVELKPRTVASFYKEVFEKLKILDIDVTIYTVPCELEGAIPFEKDEIHQSYDPQKMEDYWLALVKINNIFTRFRATFTGKCSPVHFFWGAFDLAVTRFSGRDAPQHQGEAPNMPAEVMREAYSKEVSSCGFWPGNDQYPHAAFYAYCYPATPAFGEQPVKPEGAFYSKEMGEFLLPYDAAMRADDPEEAILAFLQSTYEAAANTGNWNRKELECDFTRFETEYGCFKEVTNTLDD</sequence>
<dbReference type="Proteomes" id="UP000468388">
    <property type="component" value="Unassembled WGS sequence"/>
</dbReference>
<dbReference type="AlphaFoldDB" id="A0A6N8JIT7"/>
<reference evidence="1 2" key="1">
    <citation type="submission" date="2019-12" db="EMBL/GenBank/DDBJ databases">
        <title>The draft genomic sequence of strain Chitinophaga oryziterrae JCM 16595.</title>
        <authorList>
            <person name="Zhang X."/>
        </authorList>
    </citation>
    <scope>NUCLEOTIDE SEQUENCE [LARGE SCALE GENOMIC DNA]</scope>
    <source>
        <strain evidence="1 2">JCM 16595</strain>
    </source>
</reference>
<gene>
    <name evidence="1" type="ORF">GO495_30110</name>
</gene>
<organism evidence="1 2">
    <name type="scientific">Chitinophaga oryziterrae</name>
    <dbReference type="NCBI Taxonomy" id="1031224"/>
    <lineage>
        <taxon>Bacteria</taxon>
        <taxon>Pseudomonadati</taxon>
        <taxon>Bacteroidota</taxon>
        <taxon>Chitinophagia</taxon>
        <taxon>Chitinophagales</taxon>
        <taxon>Chitinophagaceae</taxon>
        <taxon>Chitinophaga</taxon>
    </lineage>
</organism>
<dbReference type="EMBL" id="WRXO01000013">
    <property type="protein sequence ID" value="MVT44884.1"/>
    <property type="molecule type" value="Genomic_DNA"/>
</dbReference>
<protein>
    <recommendedName>
        <fullName evidence="3">Ava_C0101 and related proteins</fullName>
    </recommendedName>
</protein>
<comment type="caution">
    <text evidence="1">The sequence shown here is derived from an EMBL/GenBank/DDBJ whole genome shotgun (WGS) entry which is preliminary data.</text>
</comment>
<dbReference type="OrthoDB" id="9800945at2"/>
<dbReference type="Pfam" id="PF19459">
    <property type="entry name" value="DUF5996"/>
    <property type="match status" value="1"/>
</dbReference>
<evidence type="ECO:0008006" key="3">
    <source>
        <dbReference type="Google" id="ProtNLM"/>
    </source>
</evidence>